<evidence type="ECO:0000313" key="3">
    <source>
        <dbReference type="Proteomes" id="UP001362999"/>
    </source>
</evidence>
<evidence type="ECO:0000313" key="2">
    <source>
        <dbReference type="EMBL" id="KAK7063441.1"/>
    </source>
</evidence>
<dbReference type="Proteomes" id="UP001362999">
    <property type="component" value="Unassembled WGS sequence"/>
</dbReference>
<sequence length="581" mass="62288">MSNNPSRVQSTTDATDTESGDNLQVAIKIALEKTDFTELYKFQKIAFNCVNEALDEVLSSDMQWDIRPGFMADAMKSLDHCQPPDFSTITSDEMVSNDEIAAVLGKYSPTVVEANITALMLPQVSTLGSSFPLSVPAPSLSPAARSSSVFSSRASTPQIQASSPNSGSISAPPTPSSILSVPTPRPMSRATSITASSRASTPRTQGWASRSGSMPPPRALSAAPSHSRLRQPNMASEPVVAVVTSLQLPRSASTSGTSLPSRSSSSTPRLGVPLPTIPSDSMWPQPALESIDEDASLWGEPEFEPMAVDEAGDFPPSLYPTVESPSEGPLPRLPFSFSNKPAAASDYNAVASSSRSTSVHSNRWNTASTMSEAELTAAAFAVGYTGESFRREYVFQTPNGVELVRFPPDWKPDFSLLDGSSRAPSTGPIRTQSRQQTPVTPYARPGQSSSPPNPFPDTAPIPLCSLLNQGLSAAAMFEQRKKAAWDDPAASVTCAWEGCSTVVERNGIWEHIKTTHKFVCRMLDRELRCGWVGSDGKQCPKKMNGSSMKKHVDTHAKPAVFIQCGCGVSLQERGLRKHYGL</sequence>
<feature type="compositionally biased region" description="Low complexity" evidence="1">
    <location>
        <begin position="188"/>
        <end position="204"/>
    </location>
</feature>
<dbReference type="AlphaFoldDB" id="A0AAW0EFP8"/>
<evidence type="ECO:0000256" key="1">
    <source>
        <dbReference type="SAM" id="MobiDB-lite"/>
    </source>
</evidence>
<feature type="compositionally biased region" description="Polar residues" evidence="1">
    <location>
        <begin position="156"/>
        <end position="180"/>
    </location>
</feature>
<name>A0AAW0EFP8_9AGAR</name>
<organism evidence="2 3">
    <name type="scientific">Favolaschia claudopus</name>
    <dbReference type="NCBI Taxonomy" id="2862362"/>
    <lineage>
        <taxon>Eukaryota</taxon>
        <taxon>Fungi</taxon>
        <taxon>Dikarya</taxon>
        <taxon>Basidiomycota</taxon>
        <taxon>Agaricomycotina</taxon>
        <taxon>Agaricomycetes</taxon>
        <taxon>Agaricomycetidae</taxon>
        <taxon>Agaricales</taxon>
        <taxon>Marasmiineae</taxon>
        <taxon>Mycenaceae</taxon>
        <taxon>Favolaschia</taxon>
    </lineage>
</organism>
<feature type="region of interest" description="Disordered" evidence="1">
    <location>
        <begin position="248"/>
        <end position="285"/>
    </location>
</feature>
<comment type="caution">
    <text evidence="2">The sequence shown here is derived from an EMBL/GenBank/DDBJ whole genome shotgun (WGS) entry which is preliminary data.</text>
</comment>
<feature type="compositionally biased region" description="Low complexity" evidence="1">
    <location>
        <begin position="253"/>
        <end position="271"/>
    </location>
</feature>
<feature type="region of interest" description="Disordered" evidence="1">
    <location>
        <begin position="151"/>
        <end position="236"/>
    </location>
</feature>
<proteinExistence type="predicted"/>
<keyword evidence="3" id="KW-1185">Reference proteome</keyword>
<evidence type="ECO:0008006" key="4">
    <source>
        <dbReference type="Google" id="ProtNLM"/>
    </source>
</evidence>
<feature type="compositionally biased region" description="Polar residues" evidence="1">
    <location>
        <begin position="422"/>
        <end position="439"/>
    </location>
</feature>
<accession>A0AAW0EFP8</accession>
<feature type="region of interest" description="Disordered" evidence="1">
    <location>
        <begin position="415"/>
        <end position="455"/>
    </location>
</feature>
<reference evidence="2 3" key="1">
    <citation type="journal article" date="2024" name="J Genomics">
        <title>Draft genome sequencing and assembly of Favolaschia claudopus CIRM-BRFM 2984 isolated from oak limbs.</title>
        <authorList>
            <person name="Navarro D."/>
            <person name="Drula E."/>
            <person name="Chaduli D."/>
            <person name="Cazenave R."/>
            <person name="Ahrendt S."/>
            <person name="Wang J."/>
            <person name="Lipzen A."/>
            <person name="Daum C."/>
            <person name="Barry K."/>
            <person name="Grigoriev I.V."/>
            <person name="Favel A."/>
            <person name="Rosso M.N."/>
            <person name="Martin F."/>
        </authorList>
    </citation>
    <scope>NUCLEOTIDE SEQUENCE [LARGE SCALE GENOMIC DNA]</scope>
    <source>
        <strain evidence="2 3">CIRM-BRFM 2984</strain>
    </source>
</reference>
<dbReference type="EMBL" id="JAWWNJ010000001">
    <property type="protein sequence ID" value="KAK7063441.1"/>
    <property type="molecule type" value="Genomic_DNA"/>
</dbReference>
<protein>
    <recommendedName>
        <fullName evidence="4">C2H2-type domain-containing protein</fullName>
    </recommendedName>
</protein>
<feature type="region of interest" description="Disordered" evidence="1">
    <location>
        <begin position="309"/>
        <end position="335"/>
    </location>
</feature>
<gene>
    <name evidence="2" type="ORF">R3P38DRAFT_3415338</name>
</gene>